<proteinExistence type="inferred from homology"/>
<reference evidence="7" key="1">
    <citation type="submission" date="2022-08" db="EMBL/GenBank/DDBJ databases">
        <title>Complete genome of Mycoplasma iguanae type strain 2327.</title>
        <authorList>
            <person name="Spergser J."/>
        </authorList>
    </citation>
    <scope>NUCLEOTIDE SEQUENCE</scope>
    <source>
        <strain evidence="7">2327</strain>
    </source>
</reference>
<dbReference type="RefSeq" id="WP_258210735.1">
    <property type="nucleotide sequence ID" value="NZ_CP102734.1"/>
</dbReference>
<organism evidence="7 8">
    <name type="scientific">Mycoplasma iguanae</name>
    <dbReference type="NCBI Taxonomy" id="292461"/>
    <lineage>
        <taxon>Bacteria</taxon>
        <taxon>Bacillati</taxon>
        <taxon>Mycoplasmatota</taxon>
        <taxon>Mollicutes</taxon>
        <taxon>Mycoplasmataceae</taxon>
        <taxon>Mycoplasma</taxon>
    </lineage>
</organism>
<dbReference type="Proteomes" id="UP001059252">
    <property type="component" value="Chromosome"/>
</dbReference>
<dbReference type="NCBIfam" id="NF008761">
    <property type="entry name" value="PRK11797.1"/>
    <property type="match status" value="1"/>
</dbReference>
<dbReference type="InterPro" id="IPR023750">
    <property type="entry name" value="RbsD-like_sf"/>
</dbReference>
<comment type="function">
    <text evidence="6">Catalyzes the interconversion of beta-pyran and beta-furan forms of D-ribose.</text>
</comment>
<evidence type="ECO:0000313" key="8">
    <source>
        <dbReference type="Proteomes" id="UP001059252"/>
    </source>
</evidence>
<evidence type="ECO:0000256" key="3">
    <source>
        <dbReference type="ARBA" id="ARBA00022490"/>
    </source>
</evidence>
<keyword evidence="3 6" id="KW-0963">Cytoplasm</keyword>
<dbReference type="InterPro" id="IPR007721">
    <property type="entry name" value="RbsD_FucU"/>
</dbReference>
<sequence>MFKNAKHLLNSKLNSLIAQLGHFDEITISDAGLPIPKDPSIKVIDLSLIEGIPSFQDVVNAIVENLAIEEMIFASEIKEFNPKNYNQFEKTDIKIRFVNHEEFKQRTHHSKAIIRTGEQTPYANVILICGVNF</sequence>
<comment type="similarity">
    <text evidence="6">Belongs to the RbsD / FucU family. RbsD subfamily.</text>
</comment>
<gene>
    <name evidence="6 7" type="primary">rbsD</name>
    <name evidence="7" type="ORF">NV226_02425</name>
</gene>
<dbReference type="SUPFAM" id="SSF102546">
    <property type="entry name" value="RbsD-like"/>
    <property type="match status" value="1"/>
</dbReference>
<feature type="binding site" evidence="6">
    <location>
        <position position="30"/>
    </location>
    <ligand>
        <name>substrate</name>
    </ligand>
</feature>
<keyword evidence="4 6" id="KW-0413">Isomerase</keyword>
<protein>
    <recommendedName>
        <fullName evidence="2 6">D-ribose pyranase</fullName>
        <ecNumber evidence="2 6">5.4.99.62</ecNumber>
    </recommendedName>
</protein>
<dbReference type="InterPro" id="IPR023064">
    <property type="entry name" value="D-ribose_pyranase"/>
</dbReference>
<accession>A0ABY5R7S3</accession>
<evidence type="ECO:0000256" key="4">
    <source>
        <dbReference type="ARBA" id="ARBA00023235"/>
    </source>
</evidence>
<comment type="catalytic activity">
    <reaction evidence="1 6">
        <text>beta-D-ribopyranose = beta-D-ribofuranose</text>
        <dbReference type="Rhea" id="RHEA:25432"/>
        <dbReference type="ChEBI" id="CHEBI:27476"/>
        <dbReference type="ChEBI" id="CHEBI:47002"/>
        <dbReference type="EC" id="5.4.99.62"/>
    </reaction>
</comment>
<name>A0ABY5R7S3_9MOLU</name>
<evidence type="ECO:0000256" key="1">
    <source>
        <dbReference type="ARBA" id="ARBA00000223"/>
    </source>
</evidence>
<dbReference type="GO" id="GO:0062193">
    <property type="term" value="F:D-ribose pyranase activity"/>
    <property type="evidence" value="ECO:0007669"/>
    <property type="project" value="UniProtKB-EC"/>
</dbReference>
<comment type="subunit">
    <text evidence="6">Homodecamer.</text>
</comment>
<feature type="active site" description="Proton donor" evidence="6">
    <location>
        <position position="22"/>
    </location>
</feature>
<dbReference type="HAMAP" id="MF_01661">
    <property type="entry name" value="D_rib_pyranase"/>
    <property type="match status" value="1"/>
</dbReference>
<feature type="binding site" evidence="6">
    <location>
        <begin position="122"/>
        <end position="124"/>
    </location>
    <ligand>
        <name>substrate</name>
    </ligand>
</feature>
<dbReference type="PANTHER" id="PTHR37831">
    <property type="entry name" value="D-RIBOSE PYRANASE"/>
    <property type="match status" value="1"/>
</dbReference>
<evidence type="ECO:0000313" key="7">
    <source>
        <dbReference type="EMBL" id="UVD81561.1"/>
    </source>
</evidence>
<evidence type="ECO:0000256" key="6">
    <source>
        <dbReference type="HAMAP-Rule" id="MF_01661"/>
    </source>
</evidence>
<dbReference type="EC" id="5.4.99.62" evidence="2 6"/>
<evidence type="ECO:0000256" key="5">
    <source>
        <dbReference type="ARBA" id="ARBA00023277"/>
    </source>
</evidence>
<keyword evidence="8" id="KW-1185">Reference proteome</keyword>
<dbReference type="Gene3D" id="3.40.1650.10">
    <property type="entry name" value="RbsD-like domain"/>
    <property type="match status" value="1"/>
</dbReference>
<feature type="binding site" evidence="6">
    <location>
        <position position="100"/>
    </location>
    <ligand>
        <name>substrate</name>
    </ligand>
</feature>
<comment type="subcellular location">
    <subcellularLocation>
        <location evidence="6">Cytoplasm</location>
    </subcellularLocation>
</comment>
<dbReference type="PANTHER" id="PTHR37831:SF1">
    <property type="entry name" value="D-RIBOSE PYRANASE"/>
    <property type="match status" value="1"/>
</dbReference>
<dbReference type="EMBL" id="CP102734">
    <property type="protein sequence ID" value="UVD81561.1"/>
    <property type="molecule type" value="Genomic_DNA"/>
</dbReference>
<keyword evidence="5 6" id="KW-0119">Carbohydrate metabolism</keyword>
<comment type="pathway">
    <text evidence="6">Carbohydrate metabolism; D-ribose degradation; D-ribose 5-phosphate from beta-D-ribopyranose: step 1/2.</text>
</comment>
<evidence type="ECO:0000256" key="2">
    <source>
        <dbReference type="ARBA" id="ARBA00012862"/>
    </source>
</evidence>
<dbReference type="Pfam" id="PF05025">
    <property type="entry name" value="RbsD_FucU"/>
    <property type="match status" value="1"/>
</dbReference>